<proteinExistence type="predicted"/>
<dbReference type="KEGG" id="bpw:WESB_2548"/>
<feature type="coiled-coil region" evidence="1">
    <location>
        <begin position="79"/>
        <end position="126"/>
    </location>
</feature>
<keyword evidence="1" id="KW-0175">Coiled coil</keyword>
<organism evidence="2 3">
    <name type="scientific">Brachyspira pilosicoli WesB</name>
    <dbReference type="NCBI Taxonomy" id="1161918"/>
    <lineage>
        <taxon>Bacteria</taxon>
        <taxon>Pseudomonadati</taxon>
        <taxon>Spirochaetota</taxon>
        <taxon>Spirochaetia</taxon>
        <taxon>Brachyspirales</taxon>
        <taxon>Brachyspiraceae</taxon>
        <taxon>Brachyspira</taxon>
    </lineage>
</organism>
<accession>K0JMY6</accession>
<evidence type="ECO:0000313" key="3">
    <source>
        <dbReference type="Proteomes" id="UP000003759"/>
    </source>
</evidence>
<sequence length="126" mass="14163">MSKKSLLLFKDNSLKVKEIKAGDYVVANIGVFFQDVADKRAEIVIEGNLNISLTDSYKIVSEDEANELVKVKENPNDAISSLKAEIETLKNNDENIKKIEALENKNKSLKAEIEALKKQLIEKTKK</sequence>
<gene>
    <name evidence="2" type="ORF">WESB_2548</name>
</gene>
<dbReference type="AlphaFoldDB" id="K0JMY6"/>
<evidence type="ECO:0000313" key="2">
    <source>
        <dbReference type="EMBL" id="CCG58010.1"/>
    </source>
</evidence>
<evidence type="ECO:0000256" key="1">
    <source>
        <dbReference type="SAM" id="Coils"/>
    </source>
</evidence>
<name>K0JMY6_BRAPL</name>
<dbReference type="HOGENOM" id="CLU_161858_0_0_12"/>
<dbReference type="Proteomes" id="UP000003759">
    <property type="component" value="Chromosome"/>
</dbReference>
<dbReference type="RefSeq" id="WP_014934061.1">
    <property type="nucleotide sequence ID" value="NC_018604.1"/>
</dbReference>
<dbReference type="PATRIC" id="fig|1161918.5.peg.2108"/>
<dbReference type="EMBL" id="HE793032">
    <property type="protein sequence ID" value="CCG58010.1"/>
    <property type="molecule type" value="Genomic_DNA"/>
</dbReference>
<reference evidence="2 3" key="1">
    <citation type="journal article" date="2012" name="BMC Genomics">
        <title>Comparative genomics of Brachyspira pilosicoli strains: genome rearrangements, reductions and correlation of genetic compliment with phenotypic diversity.</title>
        <authorList>
            <person name="Mappley L.J."/>
            <person name="Black M.L."/>
            <person name="Abuoun M."/>
            <person name="Darby A.C."/>
            <person name="Woodward M.J."/>
            <person name="Parkhill J."/>
            <person name="Turner A.K."/>
            <person name="Bellgard M.I."/>
            <person name="La T."/>
            <person name="Phillips N.D."/>
            <person name="La Ragione R.M."/>
            <person name="Hampson D.J."/>
        </authorList>
    </citation>
    <scope>NUCLEOTIDE SEQUENCE [LARGE SCALE GENOMIC DNA]</scope>
    <source>
        <strain evidence="2">WesB</strain>
    </source>
</reference>
<protein>
    <submittedName>
        <fullName evidence="2">Uncharacterized protein</fullName>
    </submittedName>
</protein>